<sequence length="305" mass="34974">MVLLNEEKVYPNQLMGSEDENMWYLENGASNHMTGSKALFAELDEKVTSQMTEEGYDIGMKREFLRMYDEAGHLIMKVQRSRNRLYKIKLTPGKPTCLAVSMVDDSWLWHARMGHTSFRMLEEMTRKQTVSGMPLVSHPAQVEKESDSGIRCQLMTPHTPQQNGVVERRNRTILEMTRSLLKAMTVPDQFWGEAVSHSVYLLNRTGTKALKDVTPYEAWKGSKPSVAHLNVFGCVGFVKKLRGLSKLSDRSEAMVYLGVEEGTKGYQLYNPRNHRIVIARDVVFEESRTWSWTEDTINEPLTTPY</sequence>
<dbReference type="AlphaFoldDB" id="A0A9R1UW61"/>
<dbReference type="InterPro" id="IPR036397">
    <property type="entry name" value="RNaseH_sf"/>
</dbReference>
<organism evidence="2 3">
    <name type="scientific">Lactuca sativa</name>
    <name type="common">Garden lettuce</name>
    <dbReference type="NCBI Taxonomy" id="4236"/>
    <lineage>
        <taxon>Eukaryota</taxon>
        <taxon>Viridiplantae</taxon>
        <taxon>Streptophyta</taxon>
        <taxon>Embryophyta</taxon>
        <taxon>Tracheophyta</taxon>
        <taxon>Spermatophyta</taxon>
        <taxon>Magnoliopsida</taxon>
        <taxon>eudicotyledons</taxon>
        <taxon>Gunneridae</taxon>
        <taxon>Pentapetalae</taxon>
        <taxon>asterids</taxon>
        <taxon>campanulids</taxon>
        <taxon>Asterales</taxon>
        <taxon>Asteraceae</taxon>
        <taxon>Cichorioideae</taxon>
        <taxon>Cichorieae</taxon>
        <taxon>Lactucinae</taxon>
        <taxon>Lactuca</taxon>
    </lineage>
</organism>
<evidence type="ECO:0000259" key="1">
    <source>
        <dbReference type="PROSITE" id="PS50994"/>
    </source>
</evidence>
<dbReference type="InterPro" id="IPR025724">
    <property type="entry name" value="GAG-pre-integrase_dom"/>
</dbReference>
<dbReference type="Pfam" id="PF25597">
    <property type="entry name" value="SH3_retrovirus"/>
    <property type="match status" value="1"/>
</dbReference>
<dbReference type="SUPFAM" id="SSF53098">
    <property type="entry name" value="Ribonuclease H-like"/>
    <property type="match status" value="1"/>
</dbReference>
<evidence type="ECO:0000313" key="3">
    <source>
        <dbReference type="Proteomes" id="UP000235145"/>
    </source>
</evidence>
<dbReference type="GO" id="GO:0003676">
    <property type="term" value="F:nucleic acid binding"/>
    <property type="evidence" value="ECO:0007669"/>
    <property type="project" value="InterPro"/>
</dbReference>
<dbReference type="PANTHER" id="PTHR42648:SF25">
    <property type="entry name" value="RNA-DIRECTED DNA POLYMERASE"/>
    <property type="match status" value="1"/>
</dbReference>
<dbReference type="InterPro" id="IPR057670">
    <property type="entry name" value="SH3_retrovirus"/>
</dbReference>
<dbReference type="InterPro" id="IPR039537">
    <property type="entry name" value="Retrotran_Ty1/copia-like"/>
</dbReference>
<feature type="domain" description="Integrase catalytic" evidence="1">
    <location>
        <begin position="132"/>
        <end position="223"/>
    </location>
</feature>
<accession>A0A9R1UW61</accession>
<proteinExistence type="predicted"/>
<keyword evidence="3" id="KW-1185">Reference proteome</keyword>
<dbReference type="PROSITE" id="PS50994">
    <property type="entry name" value="INTEGRASE"/>
    <property type="match status" value="1"/>
</dbReference>
<dbReference type="Proteomes" id="UP000235145">
    <property type="component" value="Unassembled WGS sequence"/>
</dbReference>
<dbReference type="Gene3D" id="3.30.420.10">
    <property type="entry name" value="Ribonuclease H-like superfamily/Ribonuclease H"/>
    <property type="match status" value="1"/>
</dbReference>
<gene>
    <name evidence="2" type="ORF">LSAT_V11C700382440</name>
</gene>
<dbReference type="InterPro" id="IPR001584">
    <property type="entry name" value="Integrase_cat-core"/>
</dbReference>
<protein>
    <recommendedName>
        <fullName evidence="1">Integrase catalytic domain-containing protein</fullName>
    </recommendedName>
</protein>
<comment type="caution">
    <text evidence="2">The sequence shown here is derived from an EMBL/GenBank/DDBJ whole genome shotgun (WGS) entry which is preliminary data.</text>
</comment>
<name>A0A9R1UW61_LACSA</name>
<dbReference type="GO" id="GO:0015074">
    <property type="term" value="P:DNA integration"/>
    <property type="evidence" value="ECO:0007669"/>
    <property type="project" value="InterPro"/>
</dbReference>
<dbReference type="Pfam" id="PF13976">
    <property type="entry name" value="gag_pre-integrs"/>
    <property type="match status" value="1"/>
</dbReference>
<dbReference type="EMBL" id="NBSK02000007">
    <property type="protein sequence ID" value="KAJ0195020.1"/>
    <property type="molecule type" value="Genomic_DNA"/>
</dbReference>
<dbReference type="PANTHER" id="PTHR42648">
    <property type="entry name" value="TRANSPOSASE, PUTATIVE-RELATED"/>
    <property type="match status" value="1"/>
</dbReference>
<reference evidence="2 3" key="1">
    <citation type="journal article" date="2017" name="Nat. Commun.">
        <title>Genome assembly with in vitro proximity ligation data and whole-genome triplication in lettuce.</title>
        <authorList>
            <person name="Reyes-Chin-Wo S."/>
            <person name="Wang Z."/>
            <person name="Yang X."/>
            <person name="Kozik A."/>
            <person name="Arikit S."/>
            <person name="Song C."/>
            <person name="Xia L."/>
            <person name="Froenicke L."/>
            <person name="Lavelle D.O."/>
            <person name="Truco M.J."/>
            <person name="Xia R."/>
            <person name="Zhu S."/>
            <person name="Xu C."/>
            <person name="Xu H."/>
            <person name="Xu X."/>
            <person name="Cox K."/>
            <person name="Korf I."/>
            <person name="Meyers B.C."/>
            <person name="Michelmore R.W."/>
        </authorList>
    </citation>
    <scope>NUCLEOTIDE SEQUENCE [LARGE SCALE GENOMIC DNA]</scope>
    <source>
        <strain evidence="3">cv. Salinas</strain>
        <tissue evidence="2">Seedlings</tissue>
    </source>
</reference>
<dbReference type="InterPro" id="IPR012337">
    <property type="entry name" value="RNaseH-like_sf"/>
</dbReference>
<evidence type="ECO:0000313" key="2">
    <source>
        <dbReference type="EMBL" id="KAJ0195020.1"/>
    </source>
</evidence>